<sequence>MLSFKLQMKKYLTLTYIGISLMAGAQFKENTFDNQSNQTVQTSSADDNTFENGQSTTGVPVGGEHEEGPGNPGEPVPINGVVPILLLTGIALLAYFYKKNKSLI</sequence>
<feature type="region of interest" description="Disordered" evidence="1">
    <location>
        <begin position="34"/>
        <end position="75"/>
    </location>
</feature>
<comment type="caution">
    <text evidence="4">The sequence shown here is derived from an EMBL/GenBank/DDBJ whole genome shotgun (WGS) entry which is preliminary data.</text>
</comment>
<dbReference type="EMBL" id="RJTU01000035">
    <property type="protein sequence ID" value="ROI14010.1"/>
    <property type="molecule type" value="Genomic_DNA"/>
</dbReference>
<dbReference type="Proteomes" id="UP000267623">
    <property type="component" value="Unassembled WGS sequence"/>
</dbReference>
<feature type="chain" id="PRO_5017984899" evidence="3">
    <location>
        <begin position="26"/>
        <end position="104"/>
    </location>
</feature>
<protein>
    <submittedName>
        <fullName evidence="4">Uncharacterized protein</fullName>
    </submittedName>
</protein>
<feature type="compositionally biased region" description="Polar residues" evidence="1">
    <location>
        <begin position="34"/>
        <end position="57"/>
    </location>
</feature>
<keyword evidence="2" id="KW-0812">Transmembrane</keyword>
<gene>
    <name evidence="4" type="ORF">EGH73_05635</name>
</gene>
<reference evidence="5" key="1">
    <citation type="submission" date="2018-11" db="EMBL/GenBank/DDBJ databases">
        <title>Proposal to divide the Flavobacteriaceae and reorganize its genera based on Amino Acid Identity values calculated from whole genome sequences.</title>
        <authorList>
            <person name="Nicholson A.C."/>
            <person name="Gulvik C.A."/>
            <person name="Whitney A.M."/>
            <person name="Humrighouse B.W."/>
            <person name="Bell M."/>
            <person name="Holmes B."/>
            <person name="Steigerwalt A."/>
            <person name="Villarma A."/>
            <person name="Sheth M."/>
            <person name="Batra D."/>
            <person name="Pryor J."/>
            <person name="Bernardet J.-F."/>
            <person name="Hugo C."/>
            <person name="Kampfer P."/>
            <person name="Newman J."/>
            <person name="Mcquiston J."/>
        </authorList>
    </citation>
    <scope>NUCLEOTIDE SEQUENCE [LARGE SCALE GENOMIC DNA]</scope>
    <source>
        <strain evidence="5">DSM 22165</strain>
    </source>
</reference>
<evidence type="ECO:0000313" key="5">
    <source>
        <dbReference type="Proteomes" id="UP000267623"/>
    </source>
</evidence>
<evidence type="ECO:0000256" key="1">
    <source>
        <dbReference type="SAM" id="MobiDB-lite"/>
    </source>
</evidence>
<evidence type="ECO:0000313" key="4">
    <source>
        <dbReference type="EMBL" id="ROI14010.1"/>
    </source>
</evidence>
<proteinExistence type="predicted"/>
<keyword evidence="2" id="KW-1133">Transmembrane helix</keyword>
<evidence type="ECO:0000256" key="3">
    <source>
        <dbReference type="SAM" id="SignalP"/>
    </source>
</evidence>
<dbReference type="AlphaFoldDB" id="A0A3N0X9J8"/>
<feature type="signal peptide" evidence="3">
    <location>
        <begin position="1"/>
        <end position="25"/>
    </location>
</feature>
<feature type="transmembrane region" description="Helical" evidence="2">
    <location>
        <begin position="76"/>
        <end position="97"/>
    </location>
</feature>
<accession>A0A3N0X9J8</accession>
<evidence type="ECO:0000256" key="2">
    <source>
        <dbReference type="SAM" id="Phobius"/>
    </source>
</evidence>
<organism evidence="4 5">
    <name type="scientific">Epilithonimonas hominis</name>
    <dbReference type="NCBI Taxonomy" id="420404"/>
    <lineage>
        <taxon>Bacteria</taxon>
        <taxon>Pseudomonadati</taxon>
        <taxon>Bacteroidota</taxon>
        <taxon>Flavobacteriia</taxon>
        <taxon>Flavobacteriales</taxon>
        <taxon>Weeksellaceae</taxon>
        <taxon>Chryseobacterium group</taxon>
        <taxon>Epilithonimonas</taxon>
    </lineage>
</organism>
<keyword evidence="2" id="KW-0472">Membrane</keyword>
<name>A0A3N0X9J8_9FLAO</name>
<keyword evidence="3" id="KW-0732">Signal</keyword>